<comment type="similarity">
    <text evidence="1">Belongs to the zinc-containing alcohol dehydrogenase family. Quinone oxidoreductase subfamily.</text>
</comment>
<organism evidence="4 5">
    <name type="scientific">Lupinus angustifolius</name>
    <name type="common">Narrow-leaved blue lupine</name>
    <dbReference type="NCBI Taxonomy" id="3871"/>
    <lineage>
        <taxon>Eukaryota</taxon>
        <taxon>Viridiplantae</taxon>
        <taxon>Streptophyta</taxon>
        <taxon>Embryophyta</taxon>
        <taxon>Tracheophyta</taxon>
        <taxon>Spermatophyta</taxon>
        <taxon>Magnoliopsida</taxon>
        <taxon>eudicotyledons</taxon>
        <taxon>Gunneridae</taxon>
        <taxon>Pentapetalae</taxon>
        <taxon>rosids</taxon>
        <taxon>fabids</taxon>
        <taxon>Fabales</taxon>
        <taxon>Fabaceae</taxon>
        <taxon>Papilionoideae</taxon>
        <taxon>50 kb inversion clade</taxon>
        <taxon>genistoids sensu lato</taxon>
        <taxon>core genistoids</taxon>
        <taxon>Genisteae</taxon>
        <taxon>Lupinus</taxon>
    </lineage>
</organism>
<gene>
    <name evidence="4" type="ORF">TanjilG_27174</name>
</gene>
<sequence>MVWFICQEVEEKANKISVFAEETVPGYDVAGVVVRVGSEIKKSKTVPGYDVAGVVVRVGSEIKKSKSILLLKRNCSVTPSNLSFVEAVSLPLALITAYQGLEKVAPSAGKSILILGGDGGLGFRLVKHVFSATKVAATASTAKKDLLRKLGADLAIDYTNVNFEELLETFDIVFDAVAATSSPSTSPNQPTPPPPSSSPTIPIYTQLNLQTLTTTATSSLLLNHPLMCYSNRINLLCISNVAEDIAFWNPSLRKYRIIPSLNHDRRPQNTLFAARIYGFGFDSVLNEYKLVRISYYVDLQDRSFDSVDGYLHWVVTRKLEPDQLDLIVAFDLRFENFNVVPSGTTKEEENDMNPEIDVAVLGGCLCMIKNYKKQRIEVWVMREFGSKGSWCKLYVLGKLRDLRSLKSVRPLGYSRDGLKVLLEQNHRKLFWYDLRSEEIDYVRIPGLSNVFEGMICEGTLVPPCLLRSDNYRYQHNLGAQNAENRRSKTFFTLIKLYYFDFAPLVFSAKQVKERLTKVKESTPQLKILQVSSKAIRPMPAWIRHTVVSVRRSRKQQLKNRYRNPNANSKKLAYMSCCNTTSLNLTGEKGEKHTFCCQCDYGRMWGDLVVQLYQRM</sequence>
<evidence type="ECO:0000256" key="3">
    <source>
        <dbReference type="SAM" id="MobiDB-lite"/>
    </source>
</evidence>
<name>A0A4P1QW23_LUPAN</name>
<dbReference type="Gramene" id="OIV96070">
    <property type="protein sequence ID" value="OIV96070"/>
    <property type="gene ID" value="TanjilG_27174"/>
</dbReference>
<evidence type="ECO:0000313" key="4">
    <source>
        <dbReference type="EMBL" id="OIV96070.1"/>
    </source>
</evidence>
<dbReference type="InterPro" id="IPR036291">
    <property type="entry name" value="NAD(P)-bd_dom_sf"/>
</dbReference>
<dbReference type="PANTHER" id="PTHR44573:SF5">
    <property type="entry name" value="2-METHYLENE-FURAN-3-ONE REDUCTASE-RELATED"/>
    <property type="match status" value="1"/>
</dbReference>
<protein>
    <submittedName>
        <fullName evidence="4">Uncharacterized protein</fullName>
    </submittedName>
</protein>
<proteinExistence type="inferred from homology"/>
<accession>A0A4P1QW23</accession>
<dbReference type="Gene3D" id="3.90.180.10">
    <property type="entry name" value="Medium-chain alcohol dehydrogenases, catalytic domain"/>
    <property type="match status" value="1"/>
</dbReference>
<reference evidence="4 5" key="1">
    <citation type="journal article" date="2017" name="Plant Biotechnol. J.">
        <title>A comprehensive draft genome sequence for lupin (Lupinus angustifolius), an emerging health food: insights into plant-microbe interactions and legume evolution.</title>
        <authorList>
            <person name="Hane J.K."/>
            <person name="Ming Y."/>
            <person name="Kamphuis L.G."/>
            <person name="Nelson M.N."/>
            <person name="Garg G."/>
            <person name="Atkins C.A."/>
            <person name="Bayer P.E."/>
            <person name="Bravo A."/>
            <person name="Bringans S."/>
            <person name="Cannon S."/>
            <person name="Edwards D."/>
            <person name="Foley R."/>
            <person name="Gao L.L."/>
            <person name="Harrison M.J."/>
            <person name="Huang W."/>
            <person name="Hurgobin B."/>
            <person name="Li S."/>
            <person name="Liu C.W."/>
            <person name="McGrath A."/>
            <person name="Morahan G."/>
            <person name="Murray J."/>
            <person name="Weller J."/>
            <person name="Jian J."/>
            <person name="Singh K.B."/>
        </authorList>
    </citation>
    <scope>NUCLEOTIDE SEQUENCE [LARGE SCALE GENOMIC DNA]</scope>
    <source>
        <strain evidence="5">cv. Tanjil</strain>
        <tissue evidence="4">Whole plant</tissue>
    </source>
</reference>
<keyword evidence="2" id="KW-0560">Oxidoreductase</keyword>
<evidence type="ECO:0000313" key="5">
    <source>
        <dbReference type="Proteomes" id="UP000188354"/>
    </source>
</evidence>
<dbReference type="InterPro" id="IPR044626">
    <property type="entry name" value="AOR-like"/>
</dbReference>
<dbReference type="SUPFAM" id="SSF50129">
    <property type="entry name" value="GroES-like"/>
    <property type="match status" value="1"/>
</dbReference>
<dbReference type="InterPro" id="IPR011032">
    <property type="entry name" value="GroES-like_sf"/>
</dbReference>
<dbReference type="Proteomes" id="UP000188354">
    <property type="component" value="Chromosome LG16"/>
</dbReference>
<evidence type="ECO:0000256" key="1">
    <source>
        <dbReference type="ARBA" id="ARBA00010371"/>
    </source>
</evidence>
<dbReference type="Gene3D" id="3.40.50.720">
    <property type="entry name" value="NAD(P)-binding Rossmann-like Domain"/>
    <property type="match status" value="1"/>
</dbReference>
<dbReference type="NCBIfam" id="TIGR01640">
    <property type="entry name" value="F_box_assoc_1"/>
    <property type="match status" value="1"/>
</dbReference>
<feature type="region of interest" description="Disordered" evidence="3">
    <location>
        <begin position="181"/>
        <end position="200"/>
    </location>
</feature>
<dbReference type="InterPro" id="IPR017451">
    <property type="entry name" value="F-box-assoc_interact_dom"/>
</dbReference>
<keyword evidence="5" id="KW-1185">Reference proteome</keyword>
<dbReference type="GO" id="GO:0016628">
    <property type="term" value="F:oxidoreductase activity, acting on the CH-CH group of donors, NAD or NADP as acceptor"/>
    <property type="evidence" value="ECO:0007669"/>
    <property type="project" value="InterPro"/>
</dbReference>
<dbReference type="EMBL" id="CM007376">
    <property type="protein sequence ID" value="OIV96070.1"/>
    <property type="molecule type" value="Genomic_DNA"/>
</dbReference>
<dbReference type="SUPFAM" id="SSF51735">
    <property type="entry name" value="NAD(P)-binding Rossmann-fold domains"/>
    <property type="match status" value="1"/>
</dbReference>
<dbReference type="PANTHER" id="PTHR44573">
    <property type="entry name" value="NADPH-DEPENDENT ALKENAL/ONE OXIDOREDUCTASE, CHLOROPLASTIC"/>
    <property type="match status" value="1"/>
</dbReference>
<dbReference type="STRING" id="3871.A0A4P1QW23"/>
<dbReference type="AlphaFoldDB" id="A0A4P1QW23"/>
<evidence type="ECO:0000256" key="2">
    <source>
        <dbReference type="ARBA" id="ARBA00023002"/>
    </source>
</evidence>